<reference evidence="6 7" key="1">
    <citation type="journal article" date="2012" name="Stand. Genomic Sci.">
        <title>Complete genome sequence of Terriglobus saanensis type strain SP1PR4(T), an Acidobacteria from tundra soil.</title>
        <authorList>
            <person name="Rawat S.R."/>
            <person name="Mannisto M.K."/>
            <person name="Starovoytov V."/>
            <person name="Goodwin L."/>
            <person name="Nolan M."/>
            <person name="Hauser L."/>
            <person name="Land M."/>
            <person name="Davenport K.W."/>
            <person name="Woyke T."/>
            <person name="Haggblom M.M."/>
        </authorList>
    </citation>
    <scope>NUCLEOTIDE SEQUENCE</scope>
    <source>
        <strain evidence="7">ATCC BAA-1853 / DSM 23119 / SP1PR4</strain>
    </source>
</reference>
<evidence type="ECO:0000259" key="5">
    <source>
        <dbReference type="PROSITE" id="PS50977"/>
    </source>
</evidence>
<dbReference type="STRING" id="401053.AciPR4_2645"/>
<keyword evidence="7" id="KW-1185">Reference proteome</keyword>
<dbReference type="RefSeq" id="WP_013569156.1">
    <property type="nucleotide sequence ID" value="NC_014963.1"/>
</dbReference>
<dbReference type="SUPFAM" id="SSF48498">
    <property type="entry name" value="Tetracyclin repressor-like, C-terminal domain"/>
    <property type="match status" value="1"/>
</dbReference>
<dbReference type="PANTHER" id="PTHR47506:SF1">
    <property type="entry name" value="HTH-TYPE TRANSCRIPTIONAL REGULATOR YJDC"/>
    <property type="match status" value="1"/>
</dbReference>
<dbReference type="OrthoDB" id="9809772at2"/>
<proteinExistence type="predicted"/>
<gene>
    <name evidence="6" type="ordered locus">AciPR4_2645</name>
</gene>
<dbReference type="PRINTS" id="PR00455">
    <property type="entry name" value="HTHTETR"/>
</dbReference>
<protein>
    <submittedName>
        <fullName evidence="6">Regulatory protein TetR</fullName>
    </submittedName>
</protein>
<dbReference type="KEGG" id="tsa:AciPR4_2645"/>
<dbReference type="eggNOG" id="COG1309">
    <property type="taxonomic scope" value="Bacteria"/>
</dbReference>
<dbReference type="EMBL" id="CP002467">
    <property type="protein sequence ID" value="ADV83423.1"/>
    <property type="molecule type" value="Genomic_DNA"/>
</dbReference>
<dbReference type="HOGENOM" id="CLU_069356_28_4_0"/>
<keyword evidence="3" id="KW-0804">Transcription</keyword>
<evidence type="ECO:0000256" key="4">
    <source>
        <dbReference type="PROSITE-ProRule" id="PRU00335"/>
    </source>
</evidence>
<dbReference type="AlphaFoldDB" id="E8V1T5"/>
<feature type="DNA-binding region" description="H-T-H motif" evidence="4">
    <location>
        <begin position="26"/>
        <end position="45"/>
    </location>
</feature>
<dbReference type="InterPro" id="IPR001647">
    <property type="entry name" value="HTH_TetR"/>
</dbReference>
<dbReference type="Pfam" id="PF00440">
    <property type="entry name" value="TetR_N"/>
    <property type="match status" value="1"/>
</dbReference>
<evidence type="ECO:0000256" key="2">
    <source>
        <dbReference type="ARBA" id="ARBA00023125"/>
    </source>
</evidence>
<dbReference type="PANTHER" id="PTHR47506">
    <property type="entry name" value="TRANSCRIPTIONAL REGULATORY PROTEIN"/>
    <property type="match status" value="1"/>
</dbReference>
<dbReference type="Proteomes" id="UP000006844">
    <property type="component" value="Chromosome"/>
</dbReference>
<evidence type="ECO:0000313" key="7">
    <source>
        <dbReference type="Proteomes" id="UP000006844"/>
    </source>
</evidence>
<dbReference type="InterPro" id="IPR036271">
    <property type="entry name" value="Tet_transcr_reg_TetR-rel_C_sf"/>
</dbReference>
<dbReference type="PROSITE" id="PS50977">
    <property type="entry name" value="HTH_TETR_2"/>
    <property type="match status" value="1"/>
</dbReference>
<dbReference type="SUPFAM" id="SSF46689">
    <property type="entry name" value="Homeodomain-like"/>
    <property type="match status" value="1"/>
</dbReference>
<dbReference type="Gene3D" id="1.10.357.10">
    <property type="entry name" value="Tetracycline Repressor, domain 2"/>
    <property type="match status" value="1"/>
</dbReference>
<dbReference type="GO" id="GO:0003677">
    <property type="term" value="F:DNA binding"/>
    <property type="evidence" value="ECO:0007669"/>
    <property type="project" value="UniProtKB-UniRule"/>
</dbReference>
<name>E8V1T5_TERSS</name>
<evidence type="ECO:0000313" key="6">
    <source>
        <dbReference type="EMBL" id="ADV83423.1"/>
    </source>
</evidence>
<feature type="domain" description="HTH tetR-type" evidence="5">
    <location>
        <begin position="3"/>
        <end position="63"/>
    </location>
</feature>
<keyword evidence="2 4" id="KW-0238">DNA-binding</keyword>
<dbReference type="InterPro" id="IPR009057">
    <property type="entry name" value="Homeodomain-like_sf"/>
</dbReference>
<evidence type="ECO:0000256" key="3">
    <source>
        <dbReference type="ARBA" id="ARBA00023163"/>
    </source>
</evidence>
<evidence type="ECO:0000256" key="1">
    <source>
        <dbReference type="ARBA" id="ARBA00023015"/>
    </source>
</evidence>
<organism evidence="6 7">
    <name type="scientific">Terriglobus saanensis (strain ATCC BAA-1853 / DSM 23119 / SP1PR4)</name>
    <dbReference type="NCBI Taxonomy" id="401053"/>
    <lineage>
        <taxon>Bacteria</taxon>
        <taxon>Pseudomonadati</taxon>
        <taxon>Acidobacteriota</taxon>
        <taxon>Terriglobia</taxon>
        <taxon>Terriglobales</taxon>
        <taxon>Acidobacteriaceae</taxon>
        <taxon>Terriglobus</taxon>
    </lineage>
</organism>
<accession>E8V1T5</accession>
<keyword evidence="1" id="KW-0805">Transcription regulation</keyword>
<dbReference type="InterPro" id="IPR011075">
    <property type="entry name" value="TetR_C"/>
</dbReference>
<sequence>MENDTAERILDSAHALIAERGYAAFSYADIADVVKIRKASIHYHFPSKEALVTAVLKRHRAKLNAGIEMLNAQIPDPFARLAAYMNHWEGCIRAKTEPICIAALLGAELPTLPEEVKVEIQRHFQDLRDWFRETLEAGVAVRVIRLSLSAAVEAESLLALVHGAMISARAYDSTEVFALITEGALKRLSPGI</sequence>
<dbReference type="Pfam" id="PF16925">
    <property type="entry name" value="TetR_C_13"/>
    <property type="match status" value="1"/>
</dbReference>